<dbReference type="HOGENOM" id="CLU_3308099_0_0_11"/>
<dbReference type="STRING" id="1121353.H924_05045"/>
<keyword evidence="1" id="KW-0812">Transmembrane</keyword>
<proteinExistence type="predicted"/>
<name>M1UEI6_9CORY</name>
<reference evidence="2 3" key="1">
    <citation type="submission" date="2013-02" db="EMBL/GenBank/DDBJ databases">
        <title>The complete genome sequence of Corynebacterium callunae DSM 20147.</title>
        <authorList>
            <person name="Ruckert C."/>
            <person name="Albersmeier A."/>
            <person name="Kalinowski J."/>
        </authorList>
    </citation>
    <scope>NUCLEOTIDE SEQUENCE [LARGE SCALE GENOMIC DNA]</scope>
    <source>
        <strain evidence="2 3">DSM 20147</strain>
    </source>
</reference>
<sequence length="39" mass="4085">MALAQEQTGSDLPTVAYSLGYPTGVVLAILLVAFTIGRF</sequence>
<accession>M1UEI6</accession>
<evidence type="ECO:0000256" key="1">
    <source>
        <dbReference type="SAM" id="Phobius"/>
    </source>
</evidence>
<evidence type="ECO:0000313" key="3">
    <source>
        <dbReference type="Proteomes" id="UP000011760"/>
    </source>
</evidence>
<keyword evidence="1" id="KW-0472">Membrane</keyword>
<keyword evidence="1" id="KW-1133">Transmembrane helix</keyword>
<evidence type="ECO:0000313" key="2">
    <source>
        <dbReference type="EMBL" id="AGG66455.1"/>
    </source>
</evidence>
<dbReference type="RefSeq" id="WP_015650888.1">
    <property type="nucleotide sequence ID" value="NC_020506.1"/>
</dbReference>
<gene>
    <name evidence="2" type="ORF">H924_05045</name>
</gene>
<dbReference type="KEGG" id="ccn:H924_05045"/>
<keyword evidence="3" id="KW-1185">Reference proteome</keyword>
<dbReference type="EMBL" id="CP004354">
    <property type="protein sequence ID" value="AGG66455.1"/>
    <property type="molecule type" value="Genomic_DNA"/>
</dbReference>
<feature type="transmembrane region" description="Helical" evidence="1">
    <location>
        <begin position="15"/>
        <end position="36"/>
    </location>
</feature>
<protein>
    <submittedName>
        <fullName evidence="2">Transporter protein</fullName>
    </submittedName>
</protein>
<organism evidence="2 3">
    <name type="scientific">Corynebacterium callunae DSM 20147</name>
    <dbReference type="NCBI Taxonomy" id="1121353"/>
    <lineage>
        <taxon>Bacteria</taxon>
        <taxon>Bacillati</taxon>
        <taxon>Actinomycetota</taxon>
        <taxon>Actinomycetes</taxon>
        <taxon>Mycobacteriales</taxon>
        <taxon>Corynebacteriaceae</taxon>
        <taxon>Corynebacterium</taxon>
    </lineage>
</organism>
<dbReference type="Proteomes" id="UP000011760">
    <property type="component" value="Chromosome"/>
</dbReference>
<dbReference type="AlphaFoldDB" id="M1UEI6"/>
<dbReference type="PATRIC" id="fig|1121353.3.peg.1034"/>